<name>A0A0U5FJU0_XANCI</name>
<proteinExistence type="predicted"/>
<evidence type="ECO:0000313" key="2">
    <source>
        <dbReference type="Proteomes" id="UP000052230"/>
    </source>
</evidence>
<dbReference type="EMBL" id="CCXZ01000157">
    <property type="protein sequence ID" value="CEG17199.1"/>
    <property type="molecule type" value="Genomic_DNA"/>
</dbReference>
<organism evidence="1 2">
    <name type="scientific">Xanthomonas citri pv. citri</name>
    <dbReference type="NCBI Taxonomy" id="611301"/>
    <lineage>
        <taxon>Bacteria</taxon>
        <taxon>Pseudomonadati</taxon>
        <taxon>Pseudomonadota</taxon>
        <taxon>Gammaproteobacteria</taxon>
        <taxon>Lysobacterales</taxon>
        <taxon>Lysobacteraceae</taxon>
        <taxon>Xanthomonas</taxon>
    </lineage>
</organism>
<keyword evidence="2" id="KW-1185">Reference proteome</keyword>
<sequence>MSRFAGVACIDRAHQANGPLTPAAPLPCPDVAPAATLPAFPLYCLRCRSLILVCAHGLSWPWWR</sequence>
<accession>A0A0U5FJU0</accession>
<dbReference type="AlphaFoldDB" id="A0A0U5FJU0"/>
<protein>
    <submittedName>
        <fullName evidence="1">Uncharacterized protein</fullName>
    </submittedName>
</protein>
<reference evidence="1 2" key="1">
    <citation type="submission" date="2014-09" db="EMBL/GenBank/DDBJ databases">
        <authorList>
            <person name="Regsiter A."/>
        </authorList>
    </citation>
    <scope>NUCLEOTIDE SEQUENCE [LARGE SCALE GENOMIC DNA]</scope>
</reference>
<dbReference type="Proteomes" id="UP000052230">
    <property type="component" value="Unassembled WGS sequence"/>
</dbReference>
<comment type="caution">
    <text evidence="1">The sequence shown here is derived from an EMBL/GenBank/DDBJ whole genome shotgun (WGS) entry which is preliminary data.</text>
</comment>
<gene>
    <name evidence="1" type="ORF">XAC3562_610071</name>
</gene>
<evidence type="ECO:0000313" key="1">
    <source>
        <dbReference type="EMBL" id="CEG17199.1"/>
    </source>
</evidence>